<dbReference type="AlphaFoldDB" id="A0A084VG55"/>
<gene>
    <name evidence="2" type="ORF">ZHAS_00004123</name>
</gene>
<feature type="region of interest" description="Disordered" evidence="1">
    <location>
        <begin position="90"/>
        <end position="113"/>
    </location>
</feature>
<reference evidence="3" key="2">
    <citation type="submission" date="2020-05" db="UniProtKB">
        <authorList>
            <consortium name="EnsemblMetazoa"/>
        </authorList>
    </citation>
    <scope>IDENTIFICATION</scope>
</reference>
<feature type="compositionally biased region" description="Polar residues" evidence="1">
    <location>
        <begin position="90"/>
        <end position="102"/>
    </location>
</feature>
<dbReference type="EMBL" id="ATLV01012658">
    <property type="status" value="NOT_ANNOTATED_CDS"/>
    <property type="molecule type" value="Genomic_DNA"/>
</dbReference>
<evidence type="ECO:0000313" key="3">
    <source>
        <dbReference type="EnsemblMetazoa" id="ASIC004123-PA"/>
    </source>
</evidence>
<evidence type="ECO:0000313" key="2">
    <source>
        <dbReference type="EMBL" id="KFB36949.1"/>
    </source>
</evidence>
<proteinExistence type="predicted"/>
<feature type="region of interest" description="Disordered" evidence="1">
    <location>
        <begin position="1"/>
        <end position="78"/>
    </location>
</feature>
<accession>A0A084VG55</accession>
<dbReference type="Proteomes" id="UP000030765">
    <property type="component" value="Unassembled WGS sequence"/>
</dbReference>
<dbReference type="EMBL" id="KE524806">
    <property type="protein sequence ID" value="KFB36949.1"/>
    <property type="molecule type" value="Genomic_DNA"/>
</dbReference>
<dbReference type="VEuPathDB" id="VectorBase:ASIC004123"/>
<organism evidence="2">
    <name type="scientific">Anopheles sinensis</name>
    <name type="common">Mosquito</name>
    <dbReference type="NCBI Taxonomy" id="74873"/>
    <lineage>
        <taxon>Eukaryota</taxon>
        <taxon>Metazoa</taxon>
        <taxon>Ecdysozoa</taxon>
        <taxon>Arthropoda</taxon>
        <taxon>Hexapoda</taxon>
        <taxon>Insecta</taxon>
        <taxon>Pterygota</taxon>
        <taxon>Neoptera</taxon>
        <taxon>Endopterygota</taxon>
        <taxon>Diptera</taxon>
        <taxon>Nematocera</taxon>
        <taxon>Culicoidea</taxon>
        <taxon>Culicidae</taxon>
        <taxon>Anophelinae</taxon>
        <taxon>Anopheles</taxon>
    </lineage>
</organism>
<evidence type="ECO:0000256" key="1">
    <source>
        <dbReference type="SAM" id="MobiDB-lite"/>
    </source>
</evidence>
<dbReference type="EnsemblMetazoa" id="ASIC004123-RA">
    <property type="protein sequence ID" value="ASIC004123-PA"/>
    <property type="gene ID" value="ASIC004123"/>
</dbReference>
<feature type="compositionally biased region" description="Basic and acidic residues" evidence="1">
    <location>
        <begin position="21"/>
        <end position="31"/>
    </location>
</feature>
<reference evidence="2 4" key="1">
    <citation type="journal article" date="2014" name="BMC Genomics">
        <title>Genome sequence of Anopheles sinensis provides insight into genetics basis of mosquito competence for malaria parasites.</title>
        <authorList>
            <person name="Zhou D."/>
            <person name="Zhang D."/>
            <person name="Ding G."/>
            <person name="Shi L."/>
            <person name="Hou Q."/>
            <person name="Ye Y."/>
            <person name="Xu Y."/>
            <person name="Zhou H."/>
            <person name="Xiong C."/>
            <person name="Li S."/>
            <person name="Yu J."/>
            <person name="Hong S."/>
            <person name="Yu X."/>
            <person name="Zou P."/>
            <person name="Chen C."/>
            <person name="Chang X."/>
            <person name="Wang W."/>
            <person name="Lv Y."/>
            <person name="Sun Y."/>
            <person name="Ma L."/>
            <person name="Shen B."/>
            <person name="Zhu C."/>
        </authorList>
    </citation>
    <scope>NUCLEOTIDE SEQUENCE [LARGE SCALE GENOMIC DNA]</scope>
</reference>
<evidence type="ECO:0000313" key="4">
    <source>
        <dbReference type="Proteomes" id="UP000030765"/>
    </source>
</evidence>
<feature type="compositionally biased region" description="Pro residues" evidence="1">
    <location>
        <begin position="103"/>
        <end position="113"/>
    </location>
</feature>
<protein>
    <submittedName>
        <fullName evidence="2 3">Uncharacterized protein</fullName>
    </submittedName>
</protein>
<keyword evidence="4" id="KW-1185">Reference proteome</keyword>
<name>A0A084VG55_ANOSI</name>
<sequence length="113" mass="12247">MAVKKLINPRAATPGPPVRCTDNDVKEERGTVKRSGSLPQGCSPPAQRSTLSSFPDRLPTGLAKYSHPLKPHPPFSPTHDFIKAQILAYQRTNQTGTHTATQSPPPPTSSLPW</sequence>